<proteinExistence type="predicted"/>
<comment type="caution">
    <text evidence="1">The sequence shown here is derived from an EMBL/GenBank/DDBJ whole genome shotgun (WGS) entry which is preliminary data.</text>
</comment>
<dbReference type="InterPro" id="IPR006150">
    <property type="entry name" value="Cys_repeat_1"/>
</dbReference>
<dbReference type="SMART" id="SM00289">
    <property type="entry name" value="WR1"/>
    <property type="match status" value="4"/>
</dbReference>
<dbReference type="PANTHER" id="PTHR34150">
    <property type="entry name" value="PROTEIN CBG08832-RELATED"/>
    <property type="match status" value="1"/>
</dbReference>
<dbReference type="EMBL" id="LIAE01006556">
    <property type="protein sequence ID" value="PAV87632.1"/>
    <property type="molecule type" value="Genomic_DNA"/>
</dbReference>
<dbReference type="STRING" id="2018661.A0A2A2LN35"/>
<accession>A0A2A2LN35</accession>
<organism evidence="1 2">
    <name type="scientific">Diploscapter pachys</name>
    <dbReference type="NCBI Taxonomy" id="2018661"/>
    <lineage>
        <taxon>Eukaryota</taxon>
        <taxon>Metazoa</taxon>
        <taxon>Ecdysozoa</taxon>
        <taxon>Nematoda</taxon>
        <taxon>Chromadorea</taxon>
        <taxon>Rhabditida</taxon>
        <taxon>Rhabditina</taxon>
        <taxon>Rhabditomorpha</taxon>
        <taxon>Rhabditoidea</taxon>
        <taxon>Rhabditidae</taxon>
        <taxon>Diploscapter</taxon>
    </lineage>
</organism>
<keyword evidence="2" id="KW-1185">Reference proteome</keyword>
<evidence type="ECO:0000313" key="1">
    <source>
        <dbReference type="EMBL" id="PAV87632.1"/>
    </source>
</evidence>
<dbReference type="PANTHER" id="PTHR34150:SF3">
    <property type="entry name" value="CC DOMAIN-CONTAINING PROTEIN"/>
    <property type="match status" value="1"/>
</dbReference>
<reference evidence="1 2" key="1">
    <citation type="journal article" date="2017" name="Curr. Biol.">
        <title>Genome architecture and evolution of a unichromosomal asexual nematode.</title>
        <authorList>
            <person name="Fradin H."/>
            <person name="Zegar C."/>
            <person name="Gutwein M."/>
            <person name="Lucas J."/>
            <person name="Kovtun M."/>
            <person name="Corcoran D."/>
            <person name="Baugh L.R."/>
            <person name="Kiontke K."/>
            <person name="Gunsalus K."/>
            <person name="Fitch D.H."/>
            <person name="Piano F."/>
        </authorList>
    </citation>
    <scope>NUCLEOTIDE SEQUENCE [LARGE SCALE GENOMIC DNA]</scope>
    <source>
        <strain evidence="1">PF1309</strain>
    </source>
</reference>
<dbReference type="AlphaFoldDB" id="A0A2A2LN35"/>
<sequence>MLGVGCYNSFQCTPYASNAQCIQGCCCVPPSSSQSTTTVNPQFTSTTTNNALAGLAFCYNGQRTQVRCSRGTDCQFGQTCMQGVCCTTTGQEWAFACAGEAALASCRTGTCNGFVCTTSNYCCECAFGQTSGPCNGGQCGAGFTCNNNQFCCPQCNNGAAPFGTCFNRQCPSGFSCTSGNICCPI</sequence>
<gene>
    <name evidence="1" type="ORF">WR25_26597</name>
</gene>
<dbReference type="Proteomes" id="UP000218231">
    <property type="component" value="Unassembled WGS sequence"/>
</dbReference>
<evidence type="ECO:0008006" key="3">
    <source>
        <dbReference type="Google" id="ProtNLM"/>
    </source>
</evidence>
<evidence type="ECO:0000313" key="2">
    <source>
        <dbReference type="Proteomes" id="UP000218231"/>
    </source>
</evidence>
<dbReference type="OrthoDB" id="5775165at2759"/>
<name>A0A2A2LN35_9BILA</name>
<protein>
    <recommendedName>
        <fullName evidence="3">CC domain-containing protein</fullName>
    </recommendedName>
</protein>